<accession>A0ABM0JFZ2</accession>
<evidence type="ECO:0000256" key="1">
    <source>
        <dbReference type="SAM" id="SignalP"/>
    </source>
</evidence>
<organism evidence="2 3">
    <name type="scientific">Aplysia californica</name>
    <name type="common">California sea hare</name>
    <dbReference type="NCBI Taxonomy" id="6500"/>
    <lineage>
        <taxon>Eukaryota</taxon>
        <taxon>Metazoa</taxon>
        <taxon>Spiralia</taxon>
        <taxon>Lophotrochozoa</taxon>
        <taxon>Mollusca</taxon>
        <taxon>Gastropoda</taxon>
        <taxon>Heterobranchia</taxon>
        <taxon>Euthyneura</taxon>
        <taxon>Tectipleura</taxon>
        <taxon>Aplysiida</taxon>
        <taxon>Aplysioidea</taxon>
        <taxon>Aplysiidae</taxon>
        <taxon>Aplysia</taxon>
    </lineage>
</organism>
<keyword evidence="1" id="KW-0732">Signal</keyword>
<dbReference type="RefSeq" id="XP_005092812.1">
    <property type="nucleotide sequence ID" value="XM_005092755.3"/>
</dbReference>
<evidence type="ECO:0000313" key="2">
    <source>
        <dbReference type="Proteomes" id="UP000694888"/>
    </source>
</evidence>
<dbReference type="GeneID" id="101862480"/>
<sequence>MMLRICVFVLSFGVAVLTVTSAANVTPESTEHIFGPTGPSTGRAVNSEVDVDEENVLDPTTVLDGIRLRDLSYEELMFLLNNEDDLFVSEMDILALKKFVEKKVASRTSGGLRKKRAGVRALGVARGLFRGSTIGRLTTSGRSVTRNYETQGDFHTAVTHFNNLNPTDRSAFSGRISGFTGMVGNHRVTARDGSKFGAPTLEIRSPKAGGTTMVRKFRFTPSGVNR</sequence>
<proteinExistence type="predicted"/>
<dbReference type="Proteomes" id="UP000694888">
    <property type="component" value="Unplaced"/>
</dbReference>
<evidence type="ECO:0000313" key="3">
    <source>
        <dbReference type="RefSeq" id="XP_005092812.1"/>
    </source>
</evidence>
<name>A0ABM0JFZ2_APLCA</name>
<gene>
    <name evidence="3" type="primary">LOC101862480</name>
</gene>
<feature type="chain" id="PRO_5047080770" evidence="1">
    <location>
        <begin position="23"/>
        <end position="226"/>
    </location>
</feature>
<protein>
    <submittedName>
        <fullName evidence="3">Uncharacterized protein LOC101862480</fullName>
    </submittedName>
</protein>
<reference evidence="3" key="1">
    <citation type="submission" date="2025-08" db="UniProtKB">
        <authorList>
            <consortium name="RefSeq"/>
        </authorList>
    </citation>
    <scope>IDENTIFICATION</scope>
</reference>
<feature type="signal peptide" evidence="1">
    <location>
        <begin position="1"/>
        <end position="22"/>
    </location>
</feature>
<keyword evidence="2" id="KW-1185">Reference proteome</keyword>